<keyword evidence="3" id="KW-0813">Transport</keyword>
<keyword evidence="4" id="KW-0732">Signal</keyword>
<dbReference type="EMBL" id="JBHMAA010000012">
    <property type="protein sequence ID" value="MFB9949311.1"/>
    <property type="molecule type" value="Genomic_DNA"/>
</dbReference>
<proteinExistence type="inferred from homology"/>
<dbReference type="Gene3D" id="3.10.105.10">
    <property type="entry name" value="Dipeptide-binding Protein, Domain 3"/>
    <property type="match status" value="1"/>
</dbReference>
<dbReference type="InterPro" id="IPR039424">
    <property type="entry name" value="SBP_5"/>
</dbReference>
<dbReference type="CDD" id="cd08512">
    <property type="entry name" value="PBP2_NikA_DppA_OppA_like_7"/>
    <property type="match status" value="1"/>
</dbReference>
<evidence type="ECO:0000256" key="3">
    <source>
        <dbReference type="ARBA" id="ARBA00022448"/>
    </source>
</evidence>
<dbReference type="Gene3D" id="3.40.190.10">
    <property type="entry name" value="Periplasmic binding protein-like II"/>
    <property type="match status" value="1"/>
</dbReference>
<dbReference type="InterPro" id="IPR030678">
    <property type="entry name" value="Peptide/Ni-bd"/>
</dbReference>
<organism evidence="6 7">
    <name type="scientific">Rhizobium puerariae</name>
    <dbReference type="NCBI Taxonomy" id="1585791"/>
    <lineage>
        <taxon>Bacteria</taxon>
        <taxon>Pseudomonadati</taxon>
        <taxon>Pseudomonadota</taxon>
        <taxon>Alphaproteobacteria</taxon>
        <taxon>Hyphomicrobiales</taxon>
        <taxon>Rhizobiaceae</taxon>
        <taxon>Rhizobium/Agrobacterium group</taxon>
        <taxon>Rhizobium</taxon>
    </lineage>
</organism>
<evidence type="ECO:0000256" key="1">
    <source>
        <dbReference type="ARBA" id="ARBA00004418"/>
    </source>
</evidence>
<sequence>MKRRSLLAGATCAMIAFTSMHEVSRAGTPANQLVIGFSMSNVLTLDPAGSSSKERVQILANLYDGLVGIDPVQRAKVVPALAESWEVAPDRRSIRFHLRPNLRFASGNAVTADDVVWSLERVLRLNQAQATNLRLRGYTAENAAESFRAIDGKTVEIAILQPIDPQIILMTLAMAGTGSVIDKKEVLGHEKAGDLGAAWLTTNSAGTGAFTMQSLRPNEMAILARNDNYWGPAPAMARVLMRHIPEAQSQRLLIEKGDLDIAYSLGAADLKSLEGNREIKVTTSTGNGLYYLAMSLKNEHLAKAKVREAILKLIDYDGLNRTVMPYYGVKHLSPVQIGLAQQPFEPKLRMDATAAKALLAEAGYPDGLDLTIRTLSEPPFDNLAVALQSMLAQGGIRAKILTGSGEQVYGPMRERNFELVVGRSGGQISHPDGDMRSLAYNPDNRDEAKLTGLQGWRVSFKDDNLNRKIDAALREADPAAQARLYNEIEQLYADGIPAIQPISQVTDSVAQRADIEGFQISPVWQTKLETVRKKR</sequence>
<feature type="domain" description="Solute-binding protein family 5" evidence="5">
    <location>
        <begin position="76"/>
        <end position="443"/>
    </location>
</feature>
<dbReference type="InterPro" id="IPR000914">
    <property type="entry name" value="SBP_5_dom"/>
</dbReference>
<evidence type="ECO:0000256" key="4">
    <source>
        <dbReference type="ARBA" id="ARBA00022729"/>
    </source>
</evidence>
<evidence type="ECO:0000256" key="2">
    <source>
        <dbReference type="ARBA" id="ARBA00005695"/>
    </source>
</evidence>
<accession>A0ABV6AFE8</accession>
<dbReference type="RefSeq" id="WP_377260179.1">
    <property type="nucleotide sequence ID" value="NZ_JBHMAA010000012.1"/>
</dbReference>
<comment type="similarity">
    <text evidence="2">Belongs to the bacterial solute-binding protein 5 family.</text>
</comment>
<gene>
    <name evidence="6" type="ORF">ACFFP0_10655</name>
</gene>
<comment type="caution">
    <text evidence="6">The sequence shown here is derived from an EMBL/GenBank/DDBJ whole genome shotgun (WGS) entry which is preliminary data.</text>
</comment>
<dbReference type="Pfam" id="PF00496">
    <property type="entry name" value="SBP_bac_5"/>
    <property type="match status" value="1"/>
</dbReference>
<dbReference type="PANTHER" id="PTHR30290">
    <property type="entry name" value="PERIPLASMIC BINDING COMPONENT OF ABC TRANSPORTER"/>
    <property type="match status" value="1"/>
</dbReference>
<name>A0ABV6AFE8_9HYPH</name>
<dbReference type="SUPFAM" id="SSF53850">
    <property type="entry name" value="Periplasmic binding protein-like II"/>
    <property type="match status" value="1"/>
</dbReference>
<evidence type="ECO:0000313" key="6">
    <source>
        <dbReference type="EMBL" id="MFB9949311.1"/>
    </source>
</evidence>
<dbReference type="PANTHER" id="PTHR30290:SF10">
    <property type="entry name" value="PERIPLASMIC OLIGOPEPTIDE-BINDING PROTEIN-RELATED"/>
    <property type="match status" value="1"/>
</dbReference>
<protein>
    <submittedName>
        <fullName evidence="6">ABC transporter substrate-binding protein</fullName>
    </submittedName>
</protein>
<dbReference type="Gene3D" id="3.90.76.10">
    <property type="entry name" value="Dipeptide-binding Protein, Domain 1"/>
    <property type="match status" value="1"/>
</dbReference>
<reference evidence="6 7" key="1">
    <citation type="submission" date="2024-09" db="EMBL/GenBank/DDBJ databases">
        <authorList>
            <person name="Sun Q."/>
            <person name="Mori K."/>
        </authorList>
    </citation>
    <scope>NUCLEOTIDE SEQUENCE [LARGE SCALE GENOMIC DNA]</scope>
    <source>
        <strain evidence="6 7">TBRC 4938</strain>
    </source>
</reference>
<dbReference type="Proteomes" id="UP001589692">
    <property type="component" value="Unassembled WGS sequence"/>
</dbReference>
<dbReference type="PIRSF" id="PIRSF002741">
    <property type="entry name" value="MppA"/>
    <property type="match status" value="1"/>
</dbReference>
<evidence type="ECO:0000259" key="5">
    <source>
        <dbReference type="Pfam" id="PF00496"/>
    </source>
</evidence>
<evidence type="ECO:0000313" key="7">
    <source>
        <dbReference type="Proteomes" id="UP001589692"/>
    </source>
</evidence>
<keyword evidence="7" id="KW-1185">Reference proteome</keyword>
<comment type="subcellular location">
    <subcellularLocation>
        <location evidence="1">Periplasm</location>
    </subcellularLocation>
</comment>